<dbReference type="InterPro" id="IPR011032">
    <property type="entry name" value="GroES-like_sf"/>
</dbReference>
<dbReference type="AlphaFoldDB" id="A0A1B9FTB6"/>
<organism evidence="2">
    <name type="scientific">Kwoniella bestiolae CBS 10118</name>
    <dbReference type="NCBI Taxonomy" id="1296100"/>
    <lineage>
        <taxon>Eukaryota</taxon>
        <taxon>Fungi</taxon>
        <taxon>Dikarya</taxon>
        <taxon>Basidiomycota</taxon>
        <taxon>Agaricomycotina</taxon>
        <taxon>Tremellomycetes</taxon>
        <taxon>Tremellales</taxon>
        <taxon>Cryptococcaceae</taxon>
        <taxon>Kwoniella</taxon>
    </lineage>
</organism>
<dbReference type="EMBL" id="KI894026">
    <property type="protein sequence ID" value="OCF22014.1"/>
    <property type="molecule type" value="Genomic_DNA"/>
</dbReference>
<dbReference type="InterPro" id="IPR013154">
    <property type="entry name" value="ADH-like_N"/>
</dbReference>
<dbReference type="RefSeq" id="XP_019043084.1">
    <property type="nucleotide sequence ID" value="XM_019195371.1"/>
</dbReference>
<dbReference type="InterPro" id="IPR036291">
    <property type="entry name" value="NAD(P)-bd_dom_sf"/>
</dbReference>
<dbReference type="Pfam" id="PF00107">
    <property type="entry name" value="ADH_zinc_N"/>
    <property type="match status" value="1"/>
</dbReference>
<accession>A0A1B9FTB6</accession>
<dbReference type="Pfam" id="PF08240">
    <property type="entry name" value="ADH_N"/>
    <property type="match status" value="1"/>
</dbReference>
<dbReference type="KEGG" id="kbi:30213194"/>
<reference evidence="2" key="1">
    <citation type="submission" date="2013-07" db="EMBL/GenBank/DDBJ databases">
        <title>The Genome Sequence of Cryptococcus bestiolae CBS10118.</title>
        <authorList>
            <consortium name="The Broad Institute Genome Sequencing Platform"/>
            <person name="Cuomo C."/>
            <person name="Litvintseva A."/>
            <person name="Chen Y."/>
            <person name="Heitman J."/>
            <person name="Sun S."/>
            <person name="Springer D."/>
            <person name="Dromer F."/>
            <person name="Young S.K."/>
            <person name="Zeng Q."/>
            <person name="Gargeya S."/>
            <person name="Fitzgerald M."/>
            <person name="Abouelleil A."/>
            <person name="Alvarado L."/>
            <person name="Berlin A.M."/>
            <person name="Chapman S.B."/>
            <person name="Dewar J."/>
            <person name="Goldberg J."/>
            <person name="Griggs A."/>
            <person name="Gujja S."/>
            <person name="Hansen M."/>
            <person name="Howarth C."/>
            <person name="Imamovic A."/>
            <person name="Larimer J."/>
            <person name="McCowan C."/>
            <person name="Murphy C."/>
            <person name="Pearson M."/>
            <person name="Priest M."/>
            <person name="Roberts A."/>
            <person name="Saif S."/>
            <person name="Shea T."/>
            <person name="Sykes S."/>
            <person name="Wortman J."/>
            <person name="Nusbaum C."/>
            <person name="Birren B."/>
        </authorList>
    </citation>
    <scope>NUCLEOTIDE SEQUENCE [LARGE SCALE GENOMIC DNA]</scope>
    <source>
        <strain evidence="2">CBS 10118</strain>
    </source>
</reference>
<protein>
    <recommendedName>
        <fullName evidence="1">Enoyl reductase (ER) domain-containing protein</fullName>
    </recommendedName>
</protein>
<proteinExistence type="predicted"/>
<sequence length="357" mass="38932">MTSTIPQTMKAIVEDQQANWVTLKNDIPVPSPGDNEVLIKVEYAAQNPGDWKLAAWISLDGALHGCDFVGTVVKLGSNLRTSLELEDRIAGMILGGARKDRGAFAEYLVIESDLAFKVPKELRLEEAPTFGAAWLTAAQVIIHNQDHSLSSPVDRSKWYIVYGGSSSVGLFALQIAKALGYKVLTFASPHSFDLVRSYGADQVINYRDANAIDQALEITSGGAEYAFDTISEGGSFNIALKSLGLKGKQLNVLNPLPEGFAETKGSAEVQNTVVYTLLGKELNLALRTPETPSIIPFIQGEYDFGTELYKKTPEWIVRYGFKANPIDVRDGLELVSQGLKEQMEGKVSGKKLVYKIA</sequence>
<dbReference type="PANTHER" id="PTHR45348">
    <property type="entry name" value="HYPOTHETICAL OXIDOREDUCTASE (EUROFUNG)"/>
    <property type="match status" value="1"/>
</dbReference>
<dbReference type="EMBL" id="CP144543">
    <property type="protein sequence ID" value="WVW83493.1"/>
    <property type="molecule type" value="Genomic_DNA"/>
</dbReference>
<dbReference type="STRING" id="1296100.A0A1B9FTB6"/>
<dbReference type="GeneID" id="30213194"/>
<dbReference type="InterPro" id="IPR020843">
    <property type="entry name" value="ER"/>
</dbReference>
<dbReference type="OrthoDB" id="10257049at2759"/>
<dbReference type="VEuPathDB" id="FungiDB:I302_08795"/>
<dbReference type="InterPro" id="IPR013149">
    <property type="entry name" value="ADH-like_C"/>
</dbReference>
<dbReference type="Proteomes" id="UP000092730">
    <property type="component" value="Chromosome 3"/>
</dbReference>
<reference evidence="3" key="4">
    <citation type="submission" date="2024-02" db="EMBL/GenBank/DDBJ databases">
        <title>Comparative genomics of Cryptococcus and Kwoniella reveals pathogenesis evolution and contrasting modes of karyotype evolution via chromosome fusion or intercentromeric recombination.</title>
        <authorList>
            <person name="Coelho M.A."/>
            <person name="David-Palma M."/>
            <person name="Shea T."/>
            <person name="Bowers K."/>
            <person name="McGinley-Smith S."/>
            <person name="Mohammad A.W."/>
            <person name="Gnirke A."/>
            <person name="Yurkov A.M."/>
            <person name="Nowrousian M."/>
            <person name="Sun S."/>
            <person name="Cuomo C.A."/>
            <person name="Heitman J."/>
        </authorList>
    </citation>
    <scope>NUCLEOTIDE SEQUENCE</scope>
    <source>
        <strain evidence="3">CBS 10118</strain>
    </source>
</reference>
<feature type="domain" description="Enoyl reductase (ER)" evidence="1">
    <location>
        <begin position="14"/>
        <end position="353"/>
    </location>
</feature>
<evidence type="ECO:0000259" key="1">
    <source>
        <dbReference type="SMART" id="SM00829"/>
    </source>
</evidence>
<keyword evidence="4" id="KW-1185">Reference proteome</keyword>
<dbReference type="PANTHER" id="PTHR45348:SF7">
    <property type="entry name" value="ZINC BINDING OXIDOREDUCTASE, PUTATIVE-RELATED"/>
    <property type="match status" value="1"/>
</dbReference>
<gene>
    <name evidence="2" type="ORF">I302_08795</name>
    <name evidence="3" type="ORF">I302_105514</name>
</gene>
<evidence type="ECO:0000313" key="3">
    <source>
        <dbReference type="EMBL" id="WVW83493.1"/>
    </source>
</evidence>
<dbReference type="SUPFAM" id="SSF51735">
    <property type="entry name" value="NAD(P)-binding Rossmann-fold domains"/>
    <property type="match status" value="1"/>
</dbReference>
<dbReference type="SUPFAM" id="SSF50129">
    <property type="entry name" value="GroES-like"/>
    <property type="match status" value="1"/>
</dbReference>
<dbReference type="InterPro" id="IPR047122">
    <property type="entry name" value="Trans-enoyl_RdTase-like"/>
</dbReference>
<dbReference type="Gene3D" id="3.90.180.10">
    <property type="entry name" value="Medium-chain alcohol dehydrogenases, catalytic domain"/>
    <property type="match status" value="1"/>
</dbReference>
<evidence type="ECO:0000313" key="4">
    <source>
        <dbReference type="Proteomes" id="UP000092730"/>
    </source>
</evidence>
<name>A0A1B9FTB6_9TREE</name>
<evidence type="ECO:0000313" key="2">
    <source>
        <dbReference type="EMBL" id="OCF22014.1"/>
    </source>
</evidence>
<dbReference type="Gene3D" id="3.40.50.720">
    <property type="entry name" value="NAD(P)-binding Rossmann-like Domain"/>
    <property type="match status" value="1"/>
</dbReference>
<dbReference type="SMART" id="SM00829">
    <property type="entry name" value="PKS_ER"/>
    <property type="match status" value="1"/>
</dbReference>
<dbReference type="GO" id="GO:0016651">
    <property type="term" value="F:oxidoreductase activity, acting on NAD(P)H"/>
    <property type="evidence" value="ECO:0007669"/>
    <property type="project" value="InterPro"/>
</dbReference>
<reference evidence="3" key="2">
    <citation type="submission" date="2013-07" db="EMBL/GenBank/DDBJ databases">
        <authorList>
            <consortium name="The Broad Institute Genome Sequencing Platform"/>
            <person name="Cuomo C."/>
            <person name="Litvintseva A."/>
            <person name="Chen Y."/>
            <person name="Heitman J."/>
            <person name="Sun S."/>
            <person name="Springer D."/>
            <person name="Dromer F."/>
            <person name="Young S.K."/>
            <person name="Zeng Q."/>
            <person name="Gargeya S."/>
            <person name="Fitzgerald M."/>
            <person name="Abouelleil A."/>
            <person name="Alvarado L."/>
            <person name="Berlin A.M."/>
            <person name="Chapman S.B."/>
            <person name="Dewar J."/>
            <person name="Goldberg J."/>
            <person name="Griggs A."/>
            <person name="Gujja S."/>
            <person name="Hansen M."/>
            <person name="Howarth C."/>
            <person name="Imamovic A."/>
            <person name="Larimer J."/>
            <person name="McCowan C."/>
            <person name="Murphy C."/>
            <person name="Pearson M."/>
            <person name="Priest M."/>
            <person name="Roberts A."/>
            <person name="Saif S."/>
            <person name="Shea T."/>
            <person name="Sykes S."/>
            <person name="Wortman J."/>
            <person name="Nusbaum C."/>
            <person name="Birren B."/>
        </authorList>
    </citation>
    <scope>NUCLEOTIDE SEQUENCE</scope>
    <source>
        <strain evidence="3">CBS 10118</strain>
    </source>
</reference>
<dbReference type="CDD" id="cd08249">
    <property type="entry name" value="enoyl_reductase_like"/>
    <property type="match status" value="1"/>
</dbReference>
<reference evidence="2" key="3">
    <citation type="submission" date="2014-01" db="EMBL/GenBank/DDBJ databases">
        <title>Evolution of pathogenesis and genome organization in the Tremellales.</title>
        <authorList>
            <person name="Cuomo C."/>
            <person name="Litvintseva A."/>
            <person name="Heitman J."/>
            <person name="Chen Y."/>
            <person name="Sun S."/>
            <person name="Springer D."/>
            <person name="Dromer F."/>
            <person name="Young S."/>
            <person name="Zeng Q."/>
            <person name="Chapman S."/>
            <person name="Gujja S."/>
            <person name="Saif S."/>
            <person name="Birren B."/>
        </authorList>
    </citation>
    <scope>NUCLEOTIDE SEQUENCE</scope>
    <source>
        <strain evidence="2">CBS 10118</strain>
    </source>
</reference>